<dbReference type="EMBL" id="JARKIE010000001">
    <property type="protein sequence ID" value="KAJ7710791.1"/>
    <property type="molecule type" value="Genomic_DNA"/>
</dbReference>
<evidence type="ECO:0000313" key="3">
    <source>
        <dbReference type="Proteomes" id="UP001221757"/>
    </source>
</evidence>
<proteinExistence type="predicted"/>
<organism evidence="2 3">
    <name type="scientific">Mycena rosella</name>
    <name type="common">Pink bonnet</name>
    <name type="synonym">Agaricus rosellus</name>
    <dbReference type="NCBI Taxonomy" id="1033263"/>
    <lineage>
        <taxon>Eukaryota</taxon>
        <taxon>Fungi</taxon>
        <taxon>Dikarya</taxon>
        <taxon>Basidiomycota</taxon>
        <taxon>Agaricomycotina</taxon>
        <taxon>Agaricomycetes</taxon>
        <taxon>Agaricomycetidae</taxon>
        <taxon>Agaricales</taxon>
        <taxon>Marasmiineae</taxon>
        <taxon>Mycenaceae</taxon>
        <taxon>Mycena</taxon>
    </lineage>
</organism>
<feature type="compositionally biased region" description="Basic residues" evidence="1">
    <location>
        <begin position="133"/>
        <end position="150"/>
    </location>
</feature>
<feature type="compositionally biased region" description="Basic and acidic residues" evidence="1">
    <location>
        <begin position="55"/>
        <end position="65"/>
    </location>
</feature>
<accession>A0AAD7H387</accession>
<evidence type="ECO:0000313" key="2">
    <source>
        <dbReference type="EMBL" id="KAJ7710791.1"/>
    </source>
</evidence>
<dbReference type="Proteomes" id="UP001221757">
    <property type="component" value="Unassembled WGS sequence"/>
</dbReference>
<gene>
    <name evidence="2" type="ORF">B0H17DRAFT_1123899</name>
</gene>
<feature type="region of interest" description="Disordered" evidence="1">
    <location>
        <begin position="1"/>
        <end position="189"/>
    </location>
</feature>
<keyword evidence="3" id="KW-1185">Reference proteome</keyword>
<protein>
    <submittedName>
        <fullName evidence="2">Uncharacterized protein</fullName>
    </submittedName>
</protein>
<sequence>MPRDIAGEAQGYLGAPTGKRNRNNLGSPNFRGLGSTHDSGPSWVMGAARGASPMRAEEANIRSDADAADTGATCHDTSHAEAPTRSPSPMRAEEVNIRSDADAADASATCRNASHAPGGDTDNNNEDDPPPLVHRRCKKASKYDRYRRHCATAVQANPPTPFSRGIRVKHSQDHTVEVGQTPSHHRGAD</sequence>
<reference evidence="2" key="1">
    <citation type="submission" date="2023-03" db="EMBL/GenBank/DDBJ databases">
        <title>Massive genome expansion in bonnet fungi (Mycena s.s.) driven by repeated elements and novel gene families across ecological guilds.</title>
        <authorList>
            <consortium name="Lawrence Berkeley National Laboratory"/>
            <person name="Harder C.B."/>
            <person name="Miyauchi S."/>
            <person name="Viragh M."/>
            <person name="Kuo A."/>
            <person name="Thoen E."/>
            <person name="Andreopoulos B."/>
            <person name="Lu D."/>
            <person name="Skrede I."/>
            <person name="Drula E."/>
            <person name="Henrissat B."/>
            <person name="Morin E."/>
            <person name="Kohler A."/>
            <person name="Barry K."/>
            <person name="LaButti K."/>
            <person name="Morin E."/>
            <person name="Salamov A."/>
            <person name="Lipzen A."/>
            <person name="Mereny Z."/>
            <person name="Hegedus B."/>
            <person name="Baldrian P."/>
            <person name="Stursova M."/>
            <person name="Weitz H."/>
            <person name="Taylor A."/>
            <person name="Grigoriev I.V."/>
            <person name="Nagy L.G."/>
            <person name="Martin F."/>
            <person name="Kauserud H."/>
        </authorList>
    </citation>
    <scope>NUCLEOTIDE SEQUENCE</scope>
    <source>
        <strain evidence="2">CBHHK067</strain>
    </source>
</reference>
<name>A0AAD7H387_MYCRO</name>
<dbReference type="AlphaFoldDB" id="A0AAD7H387"/>
<comment type="caution">
    <text evidence="2">The sequence shown here is derived from an EMBL/GenBank/DDBJ whole genome shotgun (WGS) entry which is preliminary data.</text>
</comment>
<feature type="compositionally biased region" description="Basic and acidic residues" evidence="1">
    <location>
        <begin position="91"/>
        <end position="101"/>
    </location>
</feature>
<evidence type="ECO:0000256" key="1">
    <source>
        <dbReference type="SAM" id="MobiDB-lite"/>
    </source>
</evidence>